<sequence length="161" mass="18277">MPPKKAAPKKKAPDSQVIDEKQQTLELLKRQCQGMEQLLMLASEEIRFVSHESSVLERRIAEVSEQRVAEENTTVDKLNTVRRTTSTLANQLKQRIKSLEQSLLSAENENALIRSEIEKVREKKNAELKRLKDEADALRKDIGEKAMASAVLLKEVLLKST</sequence>
<evidence type="ECO:0008006" key="3">
    <source>
        <dbReference type="Google" id="ProtNLM"/>
    </source>
</evidence>
<feature type="coiled-coil region" evidence="1">
    <location>
        <begin position="18"/>
        <end position="45"/>
    </location>
</feature>
<evidence type="ECO:0000313" key="2">
    <source>
        <dbReference type="EMBL" id="CCC93910.1"/>
    </source>
</evidence>
<protein>
    <recommendedName>
        <fullName evidence="3">Coiled-coil domain-containing protein 153</fullName>
    </recommendedName>
</protein>
<organism evidence="2">
    <name type="scientific">Trypanosoma congolense (strain IL3000)</name>
    <dbReference type="NCBI Taxonomy" id="1068625"/>
    <lineage>
        <taxon>Eukaryota</taxon>
        <taxon>Discoba</taxon>
        <taxon>Euglenozoa</taxon>
        <taxon>Kinetoplastea</taxon>
        <taxon>Metakinetoplastina</taxon>
        <taxon>Trypanosomatida</taxon>
        <taxon>Trypanosomatidae</taxon>
        <taxon>Trypanosoma</taxon>
        <taxon>Nannomonas</taxon>
    </lineage>
</organism>
<accession>G0UWZ3</accession>
<dbReference type="AlphaFoldDB" id="G0UWZ3"/>
<dbReference type="EMBL" id="HE575323">
    <property type="protein sequence ID" value="CCC93910.1"/>
    <property type="molecule type" value="Genomic_DNA"/>
</dbReference>
<keyword evidence="1" id="KW-0175">Coiled coil</keyword>
<name>G0UWZ3_TRYCI</name>
<proteinExistence type="predicted"/>
<reference evidence="2" key="1">
    <citation type="journal article" date="2012" name="Proc. Natl. Acad. Sci. U.S.A.">
        <title>Antigenic diversity is generated by distinct evolutionary mechanisms in African trypanosome species.</title>
        <authorList>
            <person name="Jackson A.P."/>
            <person name="Berry A."/>
            <person name="Aslett M."/>
            <person name="Allison H.C."/>
            <person name="Burton P."/>
            <person name="Vavrova-Anderson J."/>
            <person name="Brown R."/>
            <person name="Browne H."/>
            <person name="Corton N."/>
            <person name="Hauser H."/>
            <person name="Gamble J."/>
            <person name="Gilderthorp R."/>
            <person name="Marcello L."/>
            <person name="McQuillan J."/>
            <person name="Otto T.D."/>
            <person name="Quail M.A."/>
            <person name="Sanders M.J."/>
            <person name="van Tonder A."/>
            <person name="Ginger M.L."/>
            <person name="Field M.C."/>
            <person name="Barry J.D."/>
            <person name="Hertz-Fowler C."/>
            <person name="Berriman M."/>
        </authorList>
    </citation>
    <scope>NUCLEOTIDE SEQUENCE</scope>
    <source>
        <strain evidence="2">IL3000</strain>
    </source>
</reference>
<gene>
    <name evidence="2" type="ORF">TCIL3000_10_6830</name>
</gene>
<evidence type="ECO:0000256" key="1">
    <source>
        <dbReference type="SAM" id="Coils"/>
    </source>
</evidence>
<dbReference type="VEuPathDB" id="TriTrypDB:TcIL3000_10_6830"/>
<feature type="coiled-coil region" evidence="1">
    <location>
        <begin position="82"/>
        <end position="148"/>
    </location>
</feature>